<feature type="region of interest" description="Disordered" evidence="1">
    <location>
        <begin position="325"/>
        <end position="346"/>
    </location>
</feature>
<feature type="region of interest" description="Disordered" evidence="1">
    <location>
        <begin position="188"/>
        <end position="218"/>
    </location>
</feature>
<dbReference type="GO" id="GO:0030490">
    <property type="term" value="P:maturation of SSU-rRNA"/>
    <property type="evidence" value="ECO:0007669"/>
    <property type="project" value="TreeGrafter"/>
</dbReference>
<feature type="region of interest" description="Disordered" evidence="1">
    <location>
        <begin position="114"/>
        <end position="145"/>
    </location>
</feature>
<dbReference type="GO" id="GO:0005737">
    <property type="term" value="C:cytoplasm"/>
    <property type="evidence" value="ECO:0007669"/>
    <property type="project" value="InterPro"/>
</dbReference>
<dbReference type="PANTHER" id="PTHR47524">
    <property type="entry name" value="20S RRNA ACCUMULATION PROTEIN 4"/>
    <property type="match status" value="1"/>
</dbReference>
<feature type="region of interest" description="Disordered" evidence="1">
    <location>
        <begin position="245"/>
        <end position="267"/>
    </location>
</feature>
<organism evidence="3 4">
    <name type="scientific">Coemansia javaensis</name>
    <dbReference type="NCBI Taxonomy" id="2761396"/>
    <lineage>
        <taxon>Eukaryota</taxon>
        <taxon>Fungi</taxon>
        <taxon>Fungi incertae sedis</taxon>
        <taxon>Zoopagomycota</taxon>
        <taxon>Kickxellomycotina</taxon>
        <taxon>Kickxellomycetes</taxon>
        <taxon>Kickxellales</taxon>
        <taxon>Kickxellaceae</taxon>
        <taxon>Coemansia</taxon>
    </lineage>
</organism>
<keyword evidence="4" id="KW-1185">Reference proteome</keyword>
<dbReference type="Proteomes" id="UP001140217">
    <property type="component" value="Unassembled WGS sequence"/>
</dbReference>
<evidence type="ECO:0000313" key="4">
    <source>
        <dbReference type="Proteomes" id="UP001140217"/>
    </source>
</evidence>
<accession>A0A9W8H979</accession>
<reference evidence="3" key="1">
    <citation type="submission" date="2022-07" db="EMBL/GenBank/DDBJ databases">
        <title>Phylogenomic reconstructions and comparative analyses of Kickxellomycotina fungi.</title>
        <authorList>
            <person name="Reynolds N.K."/>
            <person name="Stajich J.E."/>
            <person name="Barry K."/>
            <person name="Grigoriev I.V."/>
            <person name="Crous P."/>
            <person name="Smith M.E."/>
        </authorList>
    </citation>
    <scope>NUCLEOTIDE SEQUENCE</scope>
    <source>
        <strain evidence="3">NBRC 105414</strain>
    </source>
</reference>
<feature type="compositionally biased region" description="Pro residues" evidence="1">
    <location>
        <begin position="193"/>
        <end position="212"/>
    </location>
</feature>
<dbReference type="OrthoDB" id="443682at2759"/>
<evidence type="ECO:0000259" key="2">
    <source>
        <dbReference type="Pfam" id="PF04194"/>
    </source>
</evidence>
<comment type="caution">
    <text evidence="3">The sequence shown here is derived from an EMBL/GenBank/DDBJ whole genome shotgun (WGS) entry which is preliminary data.</text>
</comment>
<dbReference type="EMBL" id="JANBUL010000268">
    <property type="protein sequence ID" value="KAJ2777780.1"/>
    <property type="molecule type" value="Genomic_DNA"/>
</dbReference>
<dbReference type="InterPro" id="IPR007320">
    <property type="entry name" value="PDCD2_C"/>
</dbReference>
<dbReference type="PANTHER" id="PTHR47524:SF1">
    <property type="entry name" value="20S RRNA ACCUMULATION PROTEIN 4"/>
    <property type="match status" value="1"/>
</dbReference>
<feature type="domain" description="Programmed cell death protein 2 C-terminal" evidence="2">
    <location>
        <begin position="282"/>
        <end position="440"/>
    </location>
</feature>
<proteinExistence type="predicted"/>
<evidence type="ECO:0000256" key="1">
    <source>
        <dbReference type="SAM" id="MobiDB-lite"/>
    </source>
</evidence>
<protein>
    <recommendedName>
        <fullName evidence="2">Programmed cell death protein 2 C-terminal domain-containing protein</fullName>
    </recommendedName>
</protein>
<name>A0A9W8H979_9FUNG</name>
<dbReference type="Pfam" id="PF04194">
    <property type="entry name" value="PDCD2_C"/>
    <property type="match status" value="1"/>
</dbReference>
<dbReference type="AlphaFoldDB" id="A0A9W8H979"/>
<evidence type="ECO:0000313" key="3">
    <source>
        <dbReference type="EMBL" id="KAJ2777780.1"/>
    </source>
</evidence>
<sequence>MADRSRAGLVALGYADERIDPAHDTDPLASRLGGRPLWLDGASPPPARDTAVCGQCGSDMLLLVQAYVPLHGSPYDRVLYVWACNRRACSGRPGATRAVRAHLLNAEYAKRLEKSKTAKSKARAAPAKPTLFSGGGQGPAPPLDFGSVWRAAAPAAQPAGGLFSGPLFGKRDSVPPADELSADIGRLSIAPSPAEPSPVEPSPVEPSRPEPSQPDTTEDWVDWSLDVQGAQAMYLAFEDEDVAGTKDRGRGRAGPAGPEQPADDGEWGEEKYEAATLPRGTDAAFARFARTASRNPEQVMRYQFGGAPLLYTARDETARLLGAAAPGHEQHADDSDSDGDDGHGAWGYSPGGLPRCPRCGGRRVFECQLMPALLSVLRLSSHVPQRQMQQQRLVGRELMQAVDLGAEFGTVLVFVCEDDCHDDGQPAAAAAYYDELVLVQLEAHAD</sequence>
<gene>
    <name evidence="3" type="ORF">H4R18_004975</name>
</gene>